<dbReference type="eggNOG" id="COG0457">
    <property type="taxonomic scope" value="Bacteria"/>
</dbReference>
<dbReference type="OrthoDB" id="446317at2"/>
<dbReference type="RefSeq" id="WP_015193027.1">
    <property type="nucleotide sequence ID" value="NC_019748.1"/>
</dbReference>
<keyword evidence="1" id="KW-0677">Repeat</keyword>
<dbReference type="InterPro" id="IPR019734">
    <property type="entry name" value="TPR_rpt"/>
</dbReference>
<gene>
    <name evidence="5" type="ordered locus">Sta7437_1798</name>
</gene>
<dbReference type="InterPro" id="IPR013105">
    <property type="entry name" value="TPR_2"/>
</dbReference>
<feature type="repeat" description="TPR" evidence="3">
    <location>
        <begin position="394"/>
        <end position="427"/>
    </location>
</feature>
<evidence type="ECO:0000313" key="6">
    <source>
        <dbReference type="Proteomes" id="UP000010473"/>
    </source>
</evidence>
<evidence type="ECO:0000256" key="3">
    <source>
        <dbReference type="PROSITE-ProRule" id="PRU00339"/>
    </source>
</evidence>
<dbReference type="AlphaFoldDB" id="K9XTF0"/>
<keyword evidence="6" id="KW-1185">Reference proteome</keyword>
<protein>
    <recommendedName>
        <fullName evidence="4">CHAT domain-containing protein</fullName>
    </recommendedName>
</protein>
<dbReference type="SUPFAM" id="SSF48452">
    <property type="entry name" value="TPR-like"/>
    <property type="match status" value="2"/>
</dbReference>
<dbReference type="HOGENOM" id="CLU_002404_0_0_3"/>
<keyword evidence="2 3" id="KW-0802">TPR repeat</keyword>
<sequence length="907" mass="100791">MKIRIEILSRVLKRHLRIILLAGLGLITTLCLPVLSLEGKVIAAQPANLAQQGRTFYEAGKLDQAIANWQEAAELYATAGNLEGKTESLINTATAQQALGLYPQSCQTVLEAFAVEQFNCLQLQQKAQSIEQNLVANVEQDSQPQQQVKTILKPIIEQPDSLNKATGLLRLGDYLRETGYGHVAESVLNFSLDTAKAVDSPVETTAALLSLGNTARAIAEQNQNRFPPQTVALDVVSNQGGSATAALKPYQPALNYYQQAATVENSDFNGLRAELNHLSLLIDSWEFWQTATTELQNNLDELGITDASFLNQVRTGAVQLQYQLANQLQPQIVALSQQLQPKVSNLPASRIGIFSRINYAQSLIRQGIVDANTAQILAVAAKDARQIKNNSAEAEALGYLGQLYEKQQQYSEAKRLTEQAIQLVPTTDYPEIAYRWQRQLGRILNQENDRPGAIAAYEASFNTIKALRTDLATTPVEPIFREFVSILLKEEPTQAELNKARDVLESLQIVELDNFFRDPCSEVAEEPVIIDQVDQQAAVIYPIILDQRLEVIATIPGQDLRRYYTDISKQEVQRTIKQLRNNAFRDPGVAEQVRSTRGTTEQRGQLQQIETNLQTSLNQDILPLAETIYDWLIRPIEPDLTKHKVKTLVFVLDGSLRNIPMAMLYDREQKTYLIEKDYNVALSSGLQLTNPQPLARQPIKVLAAGVTQGLPELELPPIPKVEEELKVIKTIFKDSEILLNNQFTQASLQQRLQQSDFPVVHLATHGQFSSTSDQTFIVSGDPTGNKLINVKQLDNLLKVGSLRRTKPIELLVLSACNTAEGDNQAVLGLAGVAVRAGARSTLATLWGANDDATSELMGYFYQNLASNTQINKAQALRQAQLTLLQTPDSQYRHPYYWAPFVLVGNWL</sequence>
<dbReference type="eggNOG" id="COG4995">
    <property type="taxonomic scope" value="Bacteria"/>
</dbReference>
<name>K9XTF0_STAC7</name>
<dbReference type="PANTHER" id="PTHR10098">
    <property type="entry name" value="RAPSYN-RELATED"/>
    <property type="match status" value="1"/>
</dbReference>
<evidence type="ECO:0000313" key="5">
    <source>
        <dbReference type="EMBL" id="AFZ35356.1"/>
    </source>
</evidence>
<reference evidence="6" key="1">
    <citation type="journal article" date="2013" name="Proc. Natl. Acad. Sci. U.S.A.">
        <title>Improving the coverage of the cyanobacterial phylum using diversity-driven genome sequencing.</title>
        <authorList>
            <person name="Shih P.M."/>
            <person name="Wu D."/>
            <person name="Latifi A."/>
            <person name="Axen S.D."/>
            <person name="Fewer D.P."/>
            <person name="Talla E."/>
            <person name="Calteau A."/>
            <person name="Cai F."/>
            <person name="Tandeau de Marsac N."/>
            <person name="Rippka R."/>
            <person name="Herdman M."/>
            <person name="Sivonen K."/>
            <person name="Coursin T."/>
            <person name="Laurent T."/>
            <person name="Goodwin L."/>
            <person name="Nolan M."/>
            <person name="Davenport K.W."/>
            <person name="Han C.S."/>
            <person name="Rubin E.M."/>
            <person name="Eisen J.A."/>
            <person name="Woyke T."/>
            <person name="Gugger M."/>
            <person name="Kerfeld C.A."/>
        </authorList>
    </citation>
    <scope>NUCLEOTIDE SEQUENCE [LARGE SCALE GENOMIC DNA]</scope>
    <source>
        <strain evidence="6">ATCC 29371 / PCC 7437</strain>
    </source>
</reference>
<organism evidence="5 6">
    <name type="scientific">Stanieria cyanosphaera (strain ATCC 29371 / PCC 7437)</name>
    <dbReference type="NCBI Taxonomy" id="111780"/>
    <lineage>
        <taxon>Bacteria</taxon>
        <taxon>Bacillati</taxon>
        <taxon>Cyanobacteriota</taxon>
        <taxon>Cyanophyceae</taxon>
        <taxon>Pleurocapsales</taxon>
        <taxon>Dermocarpellaceae</taxon>
        <taxon>Stanieria</taxon>
    </lineage>
</organism>
<dbReference type="EMBL" id="CP003653">
    <property type="protein sequence ID" value="AFZ35356.1"/>
    <property type="molecule type" value="Genomic_DNA"/>
</dbReference>
<accession>K9XTF0</accession>
<dbReference type="InterPro" id="IPR024983">
    <property type="entry name" value="CHAT_dom"/>
</dbReference>
<feature type="domain" description="CHAT" evidence="4">
    <location>
        <begin position="623"/>
        <end position="905"/>
    </location>
</feature>
<dbReference type="PROSITE" id="PS50005">
    <property type="entry name" value="TPR"/>
    <property type="match status" value="1"/>
</dbReference>
<proteinExistence type="predicted"/>
<dbReference type="SMART" id="SM00028">
    <property type="entry name" value="TPR"/>
    <property type="match status" value="2"/>
</dbReference>
<dbReference type="Pfam" id="PF07719">
    <property type="entry name" value="TPR_2"/>
    <property type="match status" value="1"/>
</dbReference>
<dbReference type="Proteomes" id="UP000010473">
    <property type="component" value="Chromosome"/>
</dbReference>
<evidence type="ECO:0000259" key="4">
    <source>
        <dbReference type="Pfam" id="PF12770"/>
    </source>
</evidence>
<dbReference type="Pfam" id="PF12770">
    <property type="entry name" value="CHAT"/>
    <property type="match status" value="1"/>
</dbReference>
<dbReference type="InterPro" id="IPR011990">
    <property type="entry name" value="TPR-like_helical_dom_sf"/>
</dbReference>
<evidence type="ECO:0000256" key="2">
    <source>
        <dbReference type="ARBA" id="ARBA00022803"/>
    </source>
</evidence>
<dbReference type="Gene3D" id="1.25.40.10">
    <property type="entry name" value="Tetratricopeptide repeat domain"/>
    <property type="match status" value="2"/>
</dbReference>
<evidence type="ECO:0000256" key="1">
    <source>
        <dbReference type="ARBA" id="ARBA00022737"/>
    </source>
</evidence>
<dbReference type="KEGG" id="scs:Sta7437_1798"/>
<dbReference type="STRING" id="111780.Sta7437_1798"/>
<dbReference type="PANTHER" id="PTHR10098:SF112">
    <property type="entry name" value="SLR0380 PROTEIN"/>
    <property type="match status" value="1"/>
</dbReference>
<dbReference type="PATRIC" id="fig|111780.3.peg.1878"/>